<comment type="function">
    <text evidence="7">Serine hydrolase involved in the detoxification of formaldehyde.</text>
</comment>
<evidence type="ECO:0000313" key="11">
    <source>
        <dbReference type="Proteomes" id="UP000321917"/>
    </source>
</evidence>
<evidence type="ECO:0000313" key="10">
    <source>
        <dbReference type="Proteomes" id="UP000321525"/>
    </source>
</evidence>
<dbReference type="NCBIfam" id="TIGR02821">
    <property type="entry name" value="fghA_ester_D"/>
    <property type="match status" value="1"/>
</dbReference>
<dbReference type="GO" id="GO:0005829">
    <property type="term" value="C:cytosol"/>
    <property type="evidence" value="ECO:0007669"/>
    <property type="project" value="TreeGrafter"/>
</dbReference>
<dbReference type="Gene3D" id="3.40.50.1820">
    <property type="entry name" value="alpha/beta hydrolase"/>
    <property type="match status" value="1"/>
</dbReference>
<comment type="similarity">
    <text evidence="1 7">Belongs to the esterase D family.</text>
</comment>
<evidence type="ECO:0000256" key="7">
    <source>
        <dbReference type="RuleBase" id="RU363068"/>
    </source>
</evidence>
<dbReference type="EMBL" id="VOLQ01000007">
    <property type="protein sequence ID" value="TWX69336.1"/>
    <property type="molecule type" value="Genomic_DNA"/>
</dbReference>
<evidence type="ECO:0000256" key="6">
    <source>
        <dbReference type="PIRSR" id="PIRSR614186-1"/>
    </source>
</evidence>
<dbReference type="InterPro" id="IPR000801">
    <property type="entry name" value="Esterase-like"/>
</dbReference>
<protein>
    <recommendedName>
        <fullName evidence="5 7">S-formylglutathione hydrolase</fullName>
        <ecNumber evidence="5 7">3.1.2.12</ecNumber>
    </recommendedName>
</protein>
<keyword evidence="3 7" id="KW-0378">Hydrolase</keyword>
<evidence type="ECO:0000313" key="8">
    <source>
        <dbReference type="EMBL" id="TWX59610.1"/>
    </source>
</evidence>
<dbReference type="InterPro" id="IPR029058">
    <property type="entry name" value="AB_hydrolase_fold"/>
</dbReference>
<evidence type="ECO:0000256" key="4">
    <source>
        <dbReference type="ARBA" id="ARBA00047590"/>
    </source>
</evidence>
<dbReference type="PANTHER" id="PTHR10061:SF1">
    <property type="entry name" value="S-FORMYLGLUTATHIONE HYDROLASE YEIG"/>
    <property type="match status" value="1"/>
</dbReference>
<dbReference type="FunFam" id="3.40.50.1820:FF:000002">
    <property type="entry name" value="S-formylglutathione hydrolase"/>
    <property type="match status" value="1"/>
</dbReference>
<accession>A0A5C6QJH6</accession>
<feature type="active site" description="Charge relay system" evidence="6">
    <location>
        <position position="150"/>
    </location>
</feature>
<proteinExistence type="inferred from homology"/>
<keyword evidence="2 7" id="KW-0719">Serine esterase</keyword>
<dbReference type="GO" id="GO:0018738">
    <property type="term" value="F:S-formylglutathione hydrolase activity"/>
    <property type="evidence" value="ECO:0007669"/>
    <property type="project" value="UniProtKB-UniRule"/>
</dbReference>
<sequence length="282" mass="30967">MMLEKISSNKMFGGVQEHFQHHAESLKCQMRFAIYLPEGASKHAPVPVLYWLSGLTCTDENFVQKSGGQRMASALGIAIVCPDTSPRGVGIADDENQSYDLGLGAGFYINATEKPWSTHYKMYDYIVNELPVLIAANFPVSNKKSISGHSMGGHGALTIALKNPDKYCSVSAFSPIANPINSPWGQKAFSAYLGSDKTLWQQHDASVLMKASTQHVPALVDQGLADDFLQEQLQPESLISAALSNNYPLILNQHQGYDHSYFFIASFIESHLCFHAKHLGQS</sequence>
<feature type="active site" description="Charge relay system" evidence="6">
    <location>
        <position position="259"/>
    </location>
</feature>
<evidence type="ECO:0000256" key="1">
    <source>
        <dbReference type="ARBA" id="ARBA00005622"/>
    </source>
</evidence>
<comment type="caution">
    <text evidence="9">The sequence shown here is derived from an EMBL/GenBank/DDBJ whole genome shotgun (WGS) entry which is preliminary data.</text>
</comment>
<dbReference type="Pfam" id="PF00756">
    <property type="entry name" value="Esterase"/>
    <property type="match status" value="1"/>
</dbReference>
<dbReference type="PANTHER" id="PTHR10061">
    <property type="entry name" value="S-FORMYLGLUTATHIONE HYDROLASE"/>
    <property type="match status" value="1"/>
</dbReference>
<dbReference type="InterPro" id="IPR014186">
    <property type="entry name" value="S-formylglutathione_hydrol"/>
</dbReference>
<evidence type="ECO:0000256" key="5">
    <source>
        <dbReference type="NCBIfam" id="TIGR02821"/>
    </source>
</evidence>
<dbReference type="EC" id="3.1.2.12" evidence="5 7"/>
<dbReference type="EMBL" id="VOLR01000011">
    <property type="protein sequence ID" value="TWX59610.1"/>
    <property type="molecule type" value="Genomic_DNA"/>
</dbReference>
<dbReference type="Proteomes" id="UP000321525">
    <property type="component" value="Unassembled WGS sequence"/>
</dbReference>
<gene>
    <name evidence="9" type="primary">fghA</name>
    <name evidence="8" type="ORF">ESZ26_09185</name>
    <name evidence="9" type="ORF">ESZ27_05185</name>
</gene>
<evidence type="ECO:0000256" key="2">
    <source>
        <dbReference type="ARBA" id="ARBA00022487"/>
    </source>
</evidence>
<dbReference type="AlphaFoldDB" id="A0A5C6QJH6"/>
<dbReference type="OrthoDB" id="9782200at2"/>
<feature type="active site" description="Charge relay system" evidence="6">
    <location>
        <position position="226"/>
    </location>
</feature>
<name>A0A5C6QJH6_9GAMM</name>
<dbReference type="Proteomes" id="UP000321917">
    <property type="component" value="Unassembled WGS sequence"/>
</dbReference>
<dbReference type="SUPFAM" id="SSF53474">
    <property type="entry name" value="alpha/beta-Hydrolases"/>
    <property type="match status" value="1"/>
</dbReference>
<evidence type="ECO:0000256" key="3">
    <source>
        <dbReference type="ARBA" id="ARBA00022801"/>
    </source>
</evidence>
<evidence type="ECO:0000313" key="9">
    <source>
        <dbReference type="EMBL" id="TWX69336.1"/>
    </source>
</evidence>
<organism evidence="9 11">
    <name type="scientific">Colwellia hornerae</name>
    <dbReference type="NCBI Taxonomy" id="89402"/>
    <lineage>
        <taxon>Bacteria</taxon>
        <taxon>Pseudomonadati</taxon>
        <taxon>Pseudomonadota</taxon>
        <taxon>Gammaproteobacteria</taxon>
        <taxon>Alteromonadales</taxon>
        <taxon>Colwelliaceae</taxon>
        <taxon>Colwellia</taxon>
    </lineage>
</organism>
<comment type="catalytic activity">
    <reaction evidence="4 7">
        <text>S-formylglutathione + H2O = formate + glutathione + H(+)</text>
        <dbReference type="Rhea" id="RHEA:14961"/>
        <dbReference type="ChEBI" id="CHEBI:15377"/>
        <dbReference type="ChEBI" id="CHEBI:15378"/>
        <dbReference type="ChEBI" id="CHEBI:15740"/>
        <dbReference type="ChEBI" id="CHEBI:57688"/>
        <dbReference type="ChEBI" id="CHEBI:57925"/>
        <dbReference type="EC" id="3.1.2.12"/>
    </reaction>
</comment>
<dbReference type="GO" id="GO:0046294">
    <property type="term" value="P:formaldehyde catabolic process"/>
    <property type="evidence" value="ECO:0007669"/>
    <property type="project" value="InterPro"/>
</dbReference>
<keyword evidence="10" id="KW-1185">Reference proteome</keyword>
<reference evidence="9 11" key="1">
    <citation type="submission" date="2019-07" db="EMBL/GenBank/DDBJ databases">
        <title>Genomes of sea-ice associated Colwellia species.</title>
        <authorList>
            <person name="Bowman J.P."/>
        </authorList>
    </citation>
    <scope>NUCLEOTIDE SEQUENCE [LARGE SCALE GENOMIC DNA]</scope>
    <source>
        <strain evidence="8 10">ACAM 607</strain>
        <strain evidence="9 11">IC036</strain>
    </source>
</reference>
<dbReference type="GO" id="GO:0052689">
    <property type="term" value="F:carboxylic ester hydrolase activity"/>
    <property type="evidence" value="ECO:0007669"/>
    <property type="project" value="UniProtKB-KW"/>
</dbReference>